<comment type="cofactor">
    <cofactor evidence="2">
        <name>Mg(2+)</name>
        <dbReference type="ChEBI" id="CHEBI:18420"/>
    </cofactor>
</comment>
<dbReference type="PANTHER" id="PTHR13832">
    <property type="entry name" value="PROTEIN PHOSPHATASE 2C"/>
    <property type="match status" value="1"/>
</dbReference>
<dbReference type="PROSITE" id="PS01032">
    <property type="entry name" value="PPM_1"/>
    <property type="match status" value="1"/>
</dbReference>
<accession>A0A4V6DBF5</accession>
<name>A0A4V6DBF5_SETVI</name>
<evidence type="ECO:0000256" key="3">
    <source>
        <dbReference type="ARBA" id="ARBA00006702"/>
    </source>
</evidence>
<keyword evidence="5" id="KW-0479">Metal-binding</keyword>
<dbReference type="PANTHER" id="PTHR13832:SF760">
    <property type="entry name" value="PROTEIN PHOSPHATASE 2C 42-RELATED"/>
    <property type="match status" value="1"/>
</dbReference>
<keyword evidence="16" id="KW-1185">Reference proteome</keyword>
<evidence type="ECO:0000256" key="10">
    <source>
        <dbReference type="ARBA" id="ARBA00047761"/>
    </source>
</evidence>
<dbReference type="InterPro" id="IPR000222">
    <property type="entry name" value="PP2C_BS"/>
</dbReference>
<dbReference type="SMART" id="SM00332">
    <property type="entry name" value="PP2Cc"/>
    <property type="match status" value="1"/>
</dbReference>
<evidence type="ECO:0000313" key="16">
    <source>
        <dbReference type="Proteomes" id="UP000298652"/>
    </source>
</evidence>
<dbReference type="AlphaFoldDB" id="A0A4V6DBF5"/>
<dbReference type="InterPro" id="IPR015655">
    <property type="entry name" value="PP2C"/>
</dbReference>
<evidence type="ECO:0000256" key="9">
    <source>
        <dbReference type="ARBA" id="ARBA00023211"/>
    </source>
</evidence>
<evidence type="ECO:0000256" key="5">
    <source>
        <dbReference type="ARBA" id="ARBA00022723"/>
    </source>
</evidence>
<evidence type="ECO:0000256" key="12">
    <source>
        <dbReference type="RuleBase" id="RU003465"/>
    </source>
</evidence>
<dbReference type="GO" id="GO:0004722">
    <property type="term" value="F:protein serine/threonine phosphatase activity"/>
    <property type="evidence" value="ECO:0007669"/>
    <property type="project" value="UniProtKB-EC"/>
</dbReference>
<organism evidence="15 16">
    <name type="scientific">Setaria viridis</name>
    <name type="common">Green bristlegrass</name>
    <name type="synonym">Setaria italica subsp. viridis</name>
    <dbReference type="NCBI Taxonomy" id="4556"/>
    <lineage>
        <taxon>Eukaryota</taxon>
        <taxon>Viridiplantae</taxon>
        <taxon>Streptophyta</taxon>
        <taxon>Embryophyta</taxon>
        <taxon>Tracheophyta</taxon>
        <taxon>Spermatophyta</taxon>
        <taxon>Magnoliopsida</taxon>
        <taxon>Liliopsida</taxon>
        <taxon>Poales</taxon>
        <taxon>Poaceae</taxon>
        <taxon>PACMAD clade</taxon>
        <taxon>Panicoideae</taxon>
        <taxon>Panicodae</taxon>
        <taxon>Paniceae</taxon>
        <taxon>Cenchrinae</taxon>
        <taxon>Setaria</taxon>
    </lineage>
</organism>
<evidence type="ECO:0000256" key="6">
    <source>
        <dbReference type="ARBA" id="ARBA00022801"/>
    </source>
</evidence>
<comment type="cofactor">
    <cofactor evidence="1">
        <name>Mn(2+)</name>
        <dbReference type="ChEBI" id="CHEBI:29035"/>
    </cofactor>
</comment>
<comment type="catalytic activity">
    <reaction evidence="11">
        <text>O-phospho-L-threonyl-[protein] + H2O = L-threonyl-[protein] + phosphate</text>
        <dbReference type="Rhea" id="RHEA:47004"/>
        <dbReference type="Rhea" id="RHEA-COMP:11060"/>
        <dbReference type="Rhea" id="RHEA-COMP:11605"/>
        <dbReference type="ChEBI" id="CHEBI:15377"/>
        <dbReference type="ChEBI" id="CHEBI:30013"/>
        <dbReference type="ChEBI" id="CHEBI:43474"/>
        <dbReference type="ChEBI" id="CHEBI:61977"/>
        <dbReference type="EC" id="3.1.3.16"/>
    </reaction>
</comment>
<feature type="region of interest" description="Disordered" evidence="13">
    <location>
        <begin position="323"/>
        <end position="369"/>
    </location>
</feature>
<dbReference type="GO" id="GO:0046872">
    <property type="term" value="F:metal ion binding"/>
    <property type="evidence" value="ECO:0007669"/>
    <property type="project" value="UniProtKB-KW"/>
</dbReference>
<evidence type="ECO:0000256" key="1">
    <source>
        <dbReference type="ARBA" id="ARBA00001936"/>
    </source>
</evidence>
<evidence type="ECO:0000256" key="8">
    <source>
        <dbReference type="ARBA" id="ARBA00022912"/>
    </source>
</evidence>
<protein>
    <recommendedName>
        <fullName evidence="4">protein-serine/threonine phosphatase</fullName>
        <ecNumber evidence="4">3.1.3.16</ecNumber>
    </recommendedName>
</protein>
<evidence type="ECO:0000256" key="13">
    <source>
        <dbReference type="SAM" id="MobiDB-lite"/>
    </source>
</evidence>
<gene>
    <name evidence="15" type="ORF">SEVIR_2G269300v2</name>
</gene>
<keyword evidence="7" id="KW-0460">Magnesium</keyword>
<keyword evidence="9" id="KW-0464">Manganese</keyword>
<feature type="domain" description="PPM-type phosphatase" evidence="14">
    <location>
        <begin position="27"/>
        <end position="369"/>
    </location>
</feature>
<proteinExistence type="inferred from homology"/>
<comment type="similarity">
    <text evidence="3 12">Belongs to the PP2C family.</text>
</comment>
<dbReference type="EC" id="3.1.3.16" evidence="4"/>
<dbReference type="InterPro" id="IPR036457">
    <property type="entry name" value="PPM-type-like_dom_sf"/>
</dbReference>
<dbReference type="CDD" id="cd00143">
    <property type="entry name" value="PP2Cc"/>
    <property type="match status" value="1"/>
</dbReference>
<dbReference type="Proteomes" id="UP000298652">
    <property type="component" value="Chromosome 2"/>
</dbReference>
<keyword evidence="8 12" id="KW-0904">Protein phosphatase</keyword>
<dbReference type="InterPro" id="IPR001932">
    <property type="entry name" value="PPM-type_phosphatase-like_dom"/>
</dbReference>
<evidence type="ECO:0000259" key="14">
    <source>
        <dbReference type="PROSITE" id="PS51746"/>
    </source>
</evidence>
<comment type="catalytic activity">
    <reaction evidence="10">
        <text>O-phospho-L-seryl-[protein] + H2O = L-seryl-[protein] + phosphate</text>
        <dbReference type="Rhea" id="RHEA:20629"/>
        <dbReference type="Rhea" id="RHEA-COMP:9863"/>
        <dbReference type="Rhea" id="RHEA-COMP:11604"/>
        <dbReference type="ChEBI" id="CHEBI:15377"/>
        <dbReference type="ChEBI" id="CHEBI:29999"/>
        <dbReference type="ChEBI" id="CHEBI:43474"/>
        <dbReference type="ChEBI" id="CHEBI:83421"/>
        <dbReference type="EC" id="3.1.3.16"/>
    </reaction>
</comment>
<dbReference type="SUPFAM" id="SSF81606">
    <property type="entry name" value="PP2C-like"/>
    <property type="match status" value="1"/>
</dbReference>
<evidence type="ECO:0000313" key="15">
    <source>
        <dbReference type="EMBL" id="TKW33896.1"/>
    </source>
</evidence>
<evidence type="ECO:0000256" key="11">
    <source>
        <dbReference type="ARBA" id="ARBA00048336"/>
    </source>
</evidence>
<sequence>MSSGFTMALAMPTTLKCTKAGGNKRLKYAVSAIQGYCEDMEDDHAVVEDMDRETSFFGVYDGHGGPAVARYCANHLHIELLKQPAFHRYLAHAIERTFFRMDVMMRDRNAEKELSKYGGNKHWRKFRKNLCMSSIFPCFIQGLLVDGCTACVALIRGNQIIIGNAGDSRCVLSRNGQAVALSTDHKQCLPAERQRIEKARNATVRVRGDAPQIDDGISTSRSIGIYSIDCIAVNISLPYISGDLKCKQNISLFPQDQILIAFPEVQSEEITAESEFLVIACNEFWDCMTNQQVVDYVRIYLKAYMTVVIIVFKKRNEACPALPPATGQGEGSASHSLLPPSEPPAARTGADEPLASRPRALRTTSEIEL</sequence>
<dbReference type="Gramene" id="TKW33896">
    <property type="protein sequence ID" value="TKW33896"/>
    <property type="gene ID" value="SEVIR_2G269300v2"/>
</dbReference>
<evidence type="ECO:0000256" key="4">
    <source>
        <dbReference type="ARBA" id="ARBA00013081"/>
    </source>
</evidence>
<reference evidence="15" key="1">
    <citation type="submission" date="2019-03" db="EMBL/GenBank/DDBJ databases">
        <title>WGS assembly of Setaria viridis.</title>
        <authorList>
            <person name="Huang P."/>
            <person name="Jenkins J."/>
            <person name="Grimwood J."/>
            <person name="Barry K."/>
            <person name="Healey A."/>
            <person name="Mamidi S."/>
            <person name="Sreedasyam A."/>
            <person name="Shu S."/>
            <person name="Feldman M."/>
            <person name="Wu J."/>
            <person name="Yu Y."/>
            <person name="Chen C."/>
            <person name="Johnson J."/>
            <person name="Rokhsar D."/>
            <person name="Baxter I."/>
            <person name="Schmutz J."/>
            <person name="Brutnell T."/>
            <person name="Kellogg E."/>
        </authorList>
    </citation>
    <scope>NUCLEOTIDE SEQUENCE [LARGE SCALE GENOMIC DNA]</scope>
</reference>
<evidence type="ECO:0000256" key="7">
    <source>
        <dbReference type="ARBA" id="ARBA00022842"/>
    </source>
</evidence>
<dbReference type="Pfam" id="PF00481">
    <property type="entry name" value="PP2C"/>
    <property type="match status" value="2"/>
</dbReference>
<dbReference type="PROSITE" id="PS51746">
    <property type="entry name" value="PPM_2"/>
    <property type="match status" value="1"/>
</dbReference>
<keyword evidence="6 12" id="KW-0378">Hydrolase</keyword>
<dbReference type="OMA" id="CILIEFK"/>
<evidence type="ECO:0000256" key="2">
    <source>
        <dbReference type="ARBA" id="ARBA00001946"/>
    </source>
</evidence>
<dbReference type="Gene3D" id="3.60.40.10">
    <property type="entry name" value="PPM-type phosphatase domain"/>
    <property type="match status" value="1"/>
</dbReference>
<dbReference type="EMBL" id="CM016553">
    <property type="protein sequence ID" value="TKW33896.1"/>
    <property type="molecule type" value="Genomic_DNA"/>
</dbReference>